<dbReference type="PANTHER" id="PTHR36302:SF1">
    <property type="entry name" value="COPPER CHAPERONE PCU(A)C"/>
    <property type="match status" value="1"/>
</dbReference>
<evidence type="ECO:0000313" key="3">
    <source>
        <dbReference type="EMBL" id="ADH68979.1"/>
    </source>
</evidence>
<dbReference type="PROSITE" id="PS51257">
    <property type="entry name" value="PROKAR_LIPOPROTEIN"/>
    <property type="match status" value="1"/>
</dbReference>
<dbReference type="KEGG" id="nda:Ndas_3578"/>
<feature type="signal peptide" evidence="2">
    <location>
        <begin position="1"/>
        <end position="28"/>
    </location>
</feature>
<dbReference type="HOGENOM" id="CLU_100939_0_0_11"/>
<dbReference type="OrthoDB" id="9796962at2"/>
<proteinExistence type="predicted"/>
<dbReference type="eggNOG" id="COG2847">
    <property type="taxonomic scope" value="Bacteria"/>
</dbReference>
<dbReference type="Pfam" id="PF04314">
    <property type="entry name" value="PCuAC"/>
    <property type="match status" value="1"/>
</dbReference>
<organism evidence="3 4">
    <name type="scientific">Nocardiopsis dassonvillei (strain ATCC 23218 / DSM 43111 / CIP 107115 / JCM 7437 / KCTC 9190 / NBRC 14626 / NCTC 10488 / NRRL B-5397 / IMRU 509)</name>
    <name type="common">Actinomadura dassonvillei</name>
    <dbReference type="NCBI Taxonomy" id="446468"/>
    <lineage>
        <taxon>Bacteria</taxon>
        <taxon>Bacillati</taxon>
        <taxon>Actinomycetota</taxon>
        <taxon>Actinomycetes</taxon>
        <taxon>Streptosporangiales</taxon>
        <taxon>Nocardiopsidaceae</taxon>
        <taxon>Nocardiopsis</taxon>
    </lineage>
</organism>
<dbReference type="AlphaFoldDB" id="D7B4I4"/>
<feature type="region of interest" description="Disordered" evidence="1">
    <location>
        <begin position="173"/>
        <end position="206"/>
    </location>
</feature>
<protein>
    <recommendedName>
        <fullName evidence="5">Copper chaperone PCu(A)C</fullName>
    </recommendedName>
</protein>
<dbReference type="GeneID" id="91486132"/>
<dbReference type="InterPro" id="IPR007410">
    <property type="entry name" value="LpqE-like"/>
</dbReference>
<name>D7B4I4_NOCDD</name>
<dbReference type="InterPro" id="IPR058248">
    <property type="entry name" value="Lxx211020-like"/>
</dbReference>
<dbReference type="InterPro" id="IPR036182">
    <property type="entry name" value="PCuAC_sf"/>
</dbReference>
<evidence type="ECO:0008006" key="5">
    <source>
        <dbReference type="Google" id="ProtNLM"/>
    </source>
</evidence>
<sequence>MDRIRTSRTAWAASLLCLGLTLTACGGAQEQGAAPAEEAADSAVTAADAFSVTDPWIKAVTAEEGMTGVFGVLANGSGEEITVVSADYDAAGMVELHEVVSEGTDATMREKEGGFPIPAGGSTTLEPGGDHIMLMELTEDLQPGAEATVTVEFSDGSTTEFTAAVKDYAGANEEYEGGHGEGHGDGEHGSEGEDGGAHGDEGHGDH</sequence>
<feature type="chain" id="PRO_5039526190" description="Copper chaperone PCu(A)C" evidence="2">
    <location>
        <begin position="29"/>
        <end position="206"/>
    </location>
</feature>
<reference evidence="3 4" key="1">
    <citation type="journal article" date="2010" name="Stand. Genomic Sci.">
        <title>Complete genome sequence of Nocardiopsis dassonvillei type strain (IMRU 509).</title>
        <authorList>
            <person name="Sun H."/>
            <person name="Lapidus A."/>
            <person name="Nolan M."/>
            <person name="Lucas S."/>
            <person name="Del Rio T.G."/>
            <person name="Tice H."/>
            <person name="Cheng J.F."/>
            <person name="Tapia R."/>
            <person name="Han C."/>
            <person name="Goodwin L."/>
            <person name="Pitluck S."/>
            <person name="Pagani I."/>
            <person name="Ivanova N."/>
            <person name="Mavromatis K."/>
            <person name="Mikhailova N."/>
            <person name="Pati A."/>
            <person name="Chen A."/>
            <person name="Palaniappan K."/>
            <person name="Land M."/>
            <person name="Hauser L."/>
            <person name="Chang Y.J."/>
            <person name="Jeffries C.D."/>
            <person name="Djao O.D."/>
            <person name="Rohde M."/>
            <person name="Sikorski J."/>
            <person name="Goker M."/>
            <person name="Woyke T."/>
            <person name="Bristow J."/>
            <person name="Eisen J.A."/>
            <person name="Markowitz V."/>
            <person name="Hugenholtz P."/>
            <person name="Kyrpides N.C."/>
            <person name="Klenk H.P."/>
        </authorList>
    </citation>
    <scope>NUCLEOTIDE SEQUENCE [LARGE SCALE GENOMIC DNA]</scope>
    <source>
        <strain evidence="4">ATCC 23218 / DSM 43111 / CIP 107115 / JCM 7437 / KCTC 9190 / NBRC 14626 / NCTC 10488 / NRRL B-5397 / IMRU 509</strain>
    </source>
</reference>
<dbReference type="EMBL" id="CP002040">
    <property type="protein sequence ID" value="ADH68979.1"/>
    <property type="molecule type" value="Genomic_DNA"/>
</dbReference>
<feature type="compositionally biased region" description="Basic and acidic residues" evidence="1">
    <location>
        <begin position="176"/>
        <end position="206"/>
    </location>
</feature>
<evidence type="ECO:0000256" key="2">
    <source>
        <dbReference type="SAM" id="SignalP"/>
    </source>
</evidence>
<accession>D7B4I4</accession>
<dbReference type="Proteomes" id="UP000002219">
    <property type="component" value="Chromosome 1"/>
</dbReference>
<dbReference type="PANTHER" id="PTHR36302">
    <property type="entry name" value="BLR7088 PROTEIN"/>
    <property type="match status" value="1"/>
</dbReference>
<gene>
    <name evidence="3" type="ordered locus">Ndas_3578</name>
</gene>
<dbReference type="Gene3D" id="2.60.40.1890">
    <property type="entry name" value="PCu(A)C copper chaperone"/>
    <property type="match status" value="1"/>
</dbReference>
<keyword evidence="2" id="KW-0732">Signal</keyword>
<dbReference type="SUPFAM" id="SSF110087">
    <property type="entry name" value="DR1885-like metal-binding protein"/>
    <property type="match status" value="1"/>
</dbReference>
<dbReference type="STRING" id="446468.Ndas_3578"/>
<keyword evidence="4" id="KW-1185">Reference proteome</keyword>
<evidence type="ECO:0000256" key="1">
    <source>
        <dbReference type="SAM" id="MobiDB-lite"/>
    </source>
</evidence>
<evidence type="ECO:0000313" key="4">
    <source>
        <dbReference type="Proteomes" id="UP000002219"/>
    </source>
</evidence>
<dbReference type="RefSeq" id="WP_013154586.1">
    <property type="nucleotide sequence ID" value="NC_014210.1"/>
</dbReference>